<comment type="caution">
    <text evidence="3">The sequence shown here is derived from an EMBL/GenBank/DDBJ whole genome shotgun (WGS) entry which is preliminary data.</text>
</comment>
<keyword evidence="4" id="KW-1185">Reference proteome</keyword>
<name>A0ABD5Y5L8_9EURY</name>
<dbReference type="Gene3D" id="3.40.50.720">
    <property type="entry name" value="NAD(P)-binding Rossmann-like Domain"/>
    <property type="match status" value="1"/>
</dbReference>
<proteinExistence type="predicted"/>
<protein>
    <submittedName>
        <fullName evidence="3">Gfo/Idh/MocA family protein</fullName>
    </submittedName>
</protein>
<sequence>MTETHRAVQIGCGDRGQTHARALHDSDRFAVTAVCDLDEAAARETAEEFDVPTAYTDLDAALETEEPTHVTLVTPATIRRDVIADVLAHDPDSLLFEKPVAITHEEVVEIADLVAESDARVTVCHQHVYGEEVQALGAWIDDGRLGDVERLFGSTKGGLYEHGTHFLHKLNWLLDAEPESVRAHAEWSEHPLDDWHAAVEPTDVLLELAYPGGTRATLHLGPDAPDVPAQADTFWLEYRLDAVGTAGHSQFVLGSHASARYGADGGERIEVEGFDPDGRSTGRLYEVLADCLSGERENHPSDFASALAVHRVVEAALRSAEEERAVRVDEIA</sequence>
<dbReference type="PANTHER" id="PTHR43818">
    <property type="entry name" value="BCDNA.GH03377"/>
    <property type="match status" value="1"/>
</dbReference>
<dbReference type="GO" id="GO:0016491">
    <property type="term" value="F:oxidoreductase activity"/>
    <property type="evidence" value="ECO:0007669"/>
    <property type="project" value="UniProtKB-KW"/>
</dbReference>
<dbReference type="GeneID" id="78822506"/>
<evidence type="ECO:0000313" key="4">
    <source>
        <dbReference type="Proteomes" id="UP001596432"/>
    </source>
</evidence>
<reference evidence="3 4" key="1">
    <citation type="journal article" date="2019" name="Int. J. Syst. Evol. Microbiol.">
        <title>The Global Catalogue of Microorganisms (GCM) 10K type strain sequencing project: providing services to taxonomists for standard genome sequencing and annotation.</title>
        <authorList>
            <consortium name="The Broad Institute Genomics Platform"/>
            <consortium name="The Broad Institute Genome Sequencing Center for Infectious Disease"/>
            <person name="Wu L."/>
            <person name="Ma J."/>
        </authorList>
    </citation>
    <scope>NUCLEOTIDE SEQUENCE [LARGE SCALE GENOMIC DNA]</scope>
    <source>
        <strain evidence="3 4">XZYJT29</strain>
    </source>
</reference>
<dbReference type="Pfam" id="PF01408">
    <property type="entry name" value="GFO_IDH_MocA"/>
    <property type="match status" value="1"/>
</dbReference>
<dbReference type="InterPro" id="IPR036291">
    <property type="entry name" value="NAD(P)-bd_dom_sf"/>
</dbReference>
<gene>
    <name evidence="3" type="ORF">ACFQMA_20330</name>
</gene>
<dbReference type="AlphaFoldDB" id="A0ABD5Y5L8"/>
<evidence type="ECO:0000259" key="2">
    <source>
        <dbReference type="Pfam" id="PF01408"/>
    </source>
</evidence>
<dbReference type="SUPFAM" id="SSF55347">
    <property type="entry name" value="Glyceraldehyde-3-phosphate dehydrogenase-like, C-terminal domain"/>
    <property type="match status" value="1"/>
</dbReference>
<feature type="domain" description="Gfo/Idh/MocA-like oxidoreductase N-terminal" evidence="2">
    <location>
        <begin position="8"/>
        <end position="124"/>
    </location>
</feature>
<accession>A0ABD5Y5L8</accession>
<dbReference type="PANTHER" id="PTHR43818:SF11">
    <property type="entry name" value="BCDNA.GH03377"/>
    <property type="match status" value="1"/>
</dbReference>
<evidence type="ECO:0000313" key="3">
    <source>
        <dbReference type="EMBL" id="MFC7142171.1"/>
    </source>
</evidence>
<dbReference type="RefSeq" id="WP_274323242.1">
    <property type="nucleotide sequence ID" value="NZ_CP118158.1"/>
</dbReference>
<dbReference type="Gene3D" id="3.30.360.10">
    <property type="entry name" value="Dihydrodipicolinate Reductase, domain 2"/>
    <property type="match status" value="1"/>
</dbReference>
<dbReference type="SUPFAM" id="SSF51735">
    <property type="entry name" value="NAD(P)-binding Rossmann-fold domains"/>
    <property type="match status" value="1"/>
</dbReference>
<organism evidence="3 4">
    <name type="scientific">Halosimplex aquaticum</name>
    <dbReference type="NCBI Taxonomy" id="3026162"/>
    <lineage>
        <taxon>Archaea</taxon>
        <taxon>Methanobacteriati</taxon>
        <taxon>Methanobacteriota</taxon>
        <taxon>Stenosarchaea group</taxon>
        <taxon>Halobacteria</taxon>
        <taxon>Halobacteriales</taxon>
        <taxon>Haloarculaceae</taxon>
        <taxon>Halosimplex</taxon>
    </lineage>
</organism>
<dbReference type="InterPro" id="IPR050463">
    <property type="entry name" value="Gfo/Idh/MocA_oxidrdct_glycsds"/>
</dbReference>
<dbReference type="EMBL" id="JBHTAS010000001">
    <property type="protein sequence ID" value="MFC7142171.1"/>
    <property type="molecule type" value="Genomic_DNA"/>
</dbReference>
<dbReference type="Proteomes" id="UP001596432">
    <property type="component" value="Unassembled WGS sequence"/>
</dbReference>
<evidence type="ECO:0000256" key="1">
    <source>
        <dbReference type="ARBA" id="ARBA00023002"/>
    </source>
</evidence>
<keyword evidence="1" id="KW-0560">Oxidoreductase</keyword>
<dbReference type="InterPro" id="IPR000683">
    <property type="entry name" value="Gfo/Idh/MocA-like_OxRdtase_N"/>
</dbReference>